<protein>
    <submittedName>
        <fullName evidence="5">Helix-turn-helix domain-containing protein</fullName>
    </submittedName>
</protein>
<evidence type="ECO:0000313" key="5">
    <source>
        <dbReference type="EMBL" id="HIQ71784.1"/>
    </source>
</evidence>
<evidence type="ECO:0000256" key="3">
    <source>
        <dbReference type="ARBA" id="ARBA00023163"/>
    </source>
</evidence>
<accession>A0A9D0ZA54</accession>
<dbReference type="InterPro" id="IPR011051">
    <property type="entry name" value="RmlC_Cupin_sf"/>
</dbReference>
<sequence>MREELIRRLGETTPEEARLLSGAQVDRTAYTFAQDFTVDRDKMLRRGQMIALRKHTRFAPFPRHSHNYVEMLYMIRGRTVHRIDDAQTVTLQAGELLLLGPGACHAIDRADASDIAVNFIVLPQFFDTAAERIGQETLLGRFLTGCLAPRPDAPGFLLFHVAGDLPVQNLLENLVLSLLTPDEGLRGLEKATMELLFMHLAACLRSETGAQPGRVQDEAVLCVLRDIEENYARSSLGALCERTGVPLPRLSRLVHAATGETYRTLLCRKRLDKAAYLLRTTGLPVCRIIDLVGYDNTGYFHRAFRARFGVTPAAYRRQMRA</sequence>
<name>A0A9D0ZA54_9FIRM</name>
<dbReference type="Pfam" id="PF07883">
    <property type="entry name" value="Cupin_2"/>
    <property type="match status" value="1"/>
</dbReference>
<proteinExistence type="predicted"/>
<dbReference type="Proteomes" id="UP000886887">
    <property type="component" value="Unassembled WGS sequence"/>
</dbReference>
<dbReference type="PANTHER" id="PTHR43280:SF2">
    <property type="entry name" value="HTH-TYPE TRANSCRIPTIONAL REGULATOR EXSA"/>
    <property type="match status" value="1"/>
</dbReference>
<keyword evidence="1" id="KW-0805">Transcription regulation</keyword>
<dbReference type="Gene3D" id="2.60.120.10">
    <property type="entry name" value="Jelly Rolls"/>
    <property type="match status" value="1"/>
</dbReference>
<dbReference type="GO" id="GO:0003700">
    <property type="term" value="F:DNA-binding transcription factor activity"/>
    <property type="evidence" value="ECO:0007669"/>
    <property type="project" value="InterPro"/>
</dbReference>
<dbReference type="InterPro" id="IPR013096">
    <property type="entry name" value="Cupin_2"/>
</dbReference>
<evidence type="ECO:0000256" key="1">
    <source>
        <dbReference type="ARBA" id="ARBA00023015"/>
    </source>
</evidence>
<dbReference type="SMART" id="SM00342">
    <property type="entry name" value="HTH_ARAC"/>
    <property type="match status" value="1"/>
</dbReference>
<keyword evidence="3" id="KW-0804">Transcription</keyword>
<dbReference type="InterPro" id="IPR018062">
    <property type="entry name" value="HTH_AraC-typ_CS"/>
</dbReference>
<reference evidence="5" key="1">
    <citation type="submission" date="2020-10" db="EMBL/GenBank/DDBJ databases">
        <authorList>
            <person name="Gilroy R."/>
        </authorList>
    </citation>
    <scope>NUCLEOTIDE SEQUENCE</scope>
    <source>
        <strain evidence="5">ChiSxjej2B14-6234</strain>
    </source>
</reference>
<comment type="caution">
    <text evidence="5">The sequence shown here is derived from an EMBL/GenBank/DDBJ whole genome shotgun (WGS) entry which is preliminary data.</text>
</comment>
<feature type="domain" description="HTH araC/xylS-type" evidence="4">
    <location>
        <begin position="217"/>
        <end position="318"/>
    </location>
</feature>
<dbReference type="InterPro" id="IPR018060">
    <property type="entry name" value="HTH_AraC"/>
</dbReference>
<dbReference type="PROSITE" id="PS01124">
    <property type="entry name" value="HTH_ARAC_FAMILY_2"/>
    <property type="match status" value="1"/>
</dbReference>
<dbReference type="AlphaFoldDB" id="A0A9D0ZA54"/>
<evidence type="ECO:0000313" key="6">
    <source>
        <dbReference type="Proteomes" id="UP000886887"/>
    </source>
</evidence>
<evidence type="ECO:0000256" key="2">
    <source>
        <dbReference type="ARBA" id="ARBA00023125"/>
    </source>
</evidence>
<dbReference type="PANTHER" id="PTHR43280">
    <property type="entry name" value="ARAC-FAMILY TRANSCRIPTIONAL REGULATOR"/>
    <property type="match status" value="1"/>
</dbReference>
<dbReference type="Gene3D" id="1.10.10.60">
    <property type="entry name" value="Homeodomain-like"/>
    <property type="match status" value="1"/>
</dbReference>
<dbReference type="GO" id="GO:0043565">
    <property type="term" value="F:sequence-specific DNA binding"/>
    <property type="evidence" value="ECO:0007669"/>
    <property type="project" value="InterPro"/>
</dbReference>
<dbReference type="PROSITE" id="PS00041">
    <property type="entry name" value="HTH_ARAC_FAMILY_1"/>
    <property type="match status" value="1"/>
</dbReference>
<dbReference type="SUPFAM" id="SSF51182">
    <property type="entry name" value="RmlC-like cupins"/>
    <property type="match status" value="1"/>
</dbReference>
<dbReference type="InterPro" id="IPR014710">
    <property type="entry name" value="RmlC-like_jellyroll"/>
</dbReference>
<dbReference type="InterPro" id="IPR009057">
    <property type="entry name" value="Homeodomain-like_sf"/>
</dbReference>
<dbReference type="Pfam" id="PF12833">
    <property type="entry name" value="HTH_18"/>
    <property type="match status" value="1"/>
</dbReference>
<reference evidence="5" key="2">
    <citation type="journal article" date="2021" name="PeerJ">
        <title>Extensive microbial diversity within the chicken gut microbiome revealed by metagenomics and culture.</title>
        <authorList>
            <person name="Gilroy R."/>
            <person name="Ravi A."/>
            <person name="Getino M."/>
            <person name="Pursley I."/>
            <person name="Horton D.L."/>
            <person name="Alikhan N.F."/>
            <person name="Baker D."/>
            <person name="Gharbi K."/>
            <person name="Hall N."/>
            <person name="Watson M."/>
            <person name="Adriaenssens E.M."/>
            <person name="Foster-Nyarko E."/>
            <person name="Jarju S."/>
            <person name="Secka A."/>
            <person name="Antonio M."/>
            <person name="Oren A."/>
            <person name="Chaudhuri R.R."/>
            <person name="La Ragione R."/>
            <person name="Hildebrand F."/>
            <person name="Pallen M.J."/>
        </authorList>
    </citation>
    <scope>NUCLEOTIDE SEQUENCE</scope>
    <source>
        <strain evidence="5">ChiSxjej2B14-6234</strain>
    </source>
</reference>
<organism evidence="5 6">
    <name type="scientific">Candidatus Onthenecus intestinigallinarum</name>
    <dbReference type="NCBI Taxonomy" id="2840875"/>
    <lineage>
        <taxon>Bacteria</taxon>
        <taxon>Bacillati</taxon>
        <taxon>Bacillota</taxon>
        <taxon>Clostridia</taxon>
        <taxon>Eubacteriales</taxon>
        <taxon>Candidatus Onthenecus</taxon>
    </lineage>
</organism>
<dbReference type="SUPFAM" id="SSF46689">
    <property type="entry name" value="Homeodomain-like"/>
    <property type="match status" value="1"/>
</dbReference>
<dbReference type="EMBL" id="DVFJ01000019">
    <property type="protein sequence ID" value="HIQ71784.1"/>
    <property type="molecule type" value="Genomic_DNA"/>
</dbReference>
<keyword evidence="2" id="KW-0238">DNA-binding</keyword>
<evidence type="ECO:0000259" key="4">
    <source>
        <dbReference type="PROSITE" id="PS01124"/>
    </source>
</evidence>
<gene>
    <name evidence="5" type="ORF">IAB73_06235</name>
</gene>